<feature type="region of interest" description="Disordered" evidence="5">
    <location>
        <begin position="22"/>
        <end position="52"/>
    </location>
</feature>
<evidence type="ECO:0000256" key="4">
    <source>
        <dbReference type="ARBA" id="ARBA00023242"/>
    </source>
</evidence>
<dbReference type="Proteomes" id="UP000027361">
    <property type="component" value="Unassembled WGS sequence"/>
</dbReference>
<dbReference type="Pfam" id="PF09368">
    <property type="entry name" value="Sas10"/>
    <property type="match status" value="1"/>
</dbReference>
<dbReference type="PANTHER" id="PTHR13237:SF8">
    <property type="entry name" value="SOMETHING ABOUT SILENCING PROTEIN 10"/>
    <property type="match status" value="1"/>
</dbReference>
<evidence type="ECO:0000313" key="7">
    <source>
        <dbReference type="EMBL" id="KDN51325.1"/>
    </source>
</evidence>
<evidence type="ECO:0000259" key="6">
    <source>
        <dbReference type="Pfam" id="PF09368"/>
    </source>
</evidence>
<name>A0A066WL33_TILAU</name>
<reference evidence="7 8" key="1">
    <citation type="submission" date="2014-05" db="EMBL/GenBank/DDBJ databases">
        <title>Draft genome sequence of a rare smut relative, Tilletiaria anomala UBC 951.</title>
        <authorList>
            <consortium name="DOE Joint Genome Institute"/>
            <person name="Toome M."/>
            <person name="Kuo A."/>
            <person name="Henrissat B."/>
            <person name="Lipzen A."/>
            <person name="Tritt A."/>
            <person name="Yoshinaga Y."/>
            <person name="Zane M."/>
            <person name="Barry K."/>
            <person name="Grigoriev I.V."/>
            <person name="Spatafora J.W."/>
            <person name="Aimea M.C."/>
        </authorList>
    </citation>
    <scope>NUCLEOTIDE SEQUENCE [LARGE SCALE GENOMIC DNA]</scope>
    <source>
        <strain evidence="7 8">UBC 951</strain>
    </source>
</reference>
<organism evidence="7 8">
    <name type="scientific">Tilletiaria anomala (strain ATCC 24038 / CBS 436.72 / UBC 951)</name>
    <dbReference type="NCBI Taxonomy" id="1037660"/>
    <lineage>
        <taxon>Eukaryota</taxon>
        <taxon>Fungi</taxon>
        <taxon>Dikarya</taxon>
        <taxon>Basidiomycota</taxon>
        <taxon>Ustilaginomycotina</taxon>
        <taxon>Exobasidiomycetes</taxon>
        <taxon>Georgefischeriales</taxon>
        <taxon>Tilletiariaceae</taxon>
        <taxon>Tilletiaria</taxon>
    </lineage>
</organism>
<dbReference type="EMBL" id="JMSN01000017">
    <property type="protein sequence ID" value="KDN51325.1"/>
    <property type="molecule type" value="Genomic_DNA"/>
</dbReference>
<dbReference type="GO" id="GO:0032040">
    <property type="term" value="C:small-subunit processome"/>
    <property type="evidence" value="ECO:0007669"/>
    <property type="project" value="TreeGrafter"/>
</dbReference>
<evidence type="ECO:0000256" key="5">
    <source>
        <dbReference type="SAM" id="MobiDB-lite"/>
    </source>
</evidence>
<feature type="region of interest" description="Disordered" evidence="5">
    <location>
        <begin position="582"/>
        <end position="688"/>
    </location>
</feature>
<evidence type="ECO:0000256" key="2">
    <source>
        <dbReference type="ARBA" id="ARBA00010979"/>
    </source>
</evidence>
<dbReference type="OMA" id="KSMKPVW"/>
<feature type="compositionally biased region" description="Basic and acidic residues" evidence="5">
    <location>
        <begin position="30"/>
        <end position="44"/>
    </location>
</feature>
<dbReference type="RefSeq" id="XP_013244661.1">
    <property type="nucleotide sequence ID" value="XM_013389207.1"/>
</dbReference>
<dbReference type="GeneID" id="25267013"/>
<dbReference type="PANTHER" id="PTHR13237">
    <property type="entry name" value="SOMETHING ABOUT SILENCING PROTEIN 10-RELATED"/>
    <property type="match status" value="1"/>
</dbReference>
<dbReference type="GO" id="GO:0000462">
    <property type="term" value="P:maturation of SSU-rRNA from tricistronic rRNA transcript (SSU-rRNA, 5.8S rRNA, LSU-rRNA)"/>
    <property type="evidence" value="ECO:0007669"/>
    <property type="project" value="TreeGrafter"/>
</dbReference>
<dbReference type="AlphaFoldDB" id="A0A066WL33"/>
<comment type="similarity">
    <text evidence="2">Belongs to the SAS10 family.</text>
</comment>
<dbReference type="Pfam" id="PF04000">
    <property type="entry name" value="Sas10_Utp3"/>
    <property type="match status" value="1"/>
</dbReference>
<evidence type="ECO:0000256" key="1">
    <source>
        <dbReference type="ARBA" id="ARBA00004123"/>
    </source>
</evidence>
<evidence type="ECO:0000313" key="8">
    <source>
        <dbReference type="Proteomes" id="UP000027361"/>
    </source>
</evidence>
<comment type="subcellular location">
    <subcellularLocation>
        <location evidence="1">Nucleus</location>
    </subcellularLocation>
</comment>
<feature type="compositionally biased region" description="Acidic residues" evidence="5">
    <location>
        <begin position="154"/>
        <end position="168"/>
    </location>
</feature>
<sequence>MARGPKKPKAGRATSAKTFNIAKVAAPRANRKDGKVARWNTKDDIPEDNEDAFHRQRDQILLQGGVGIGGGNDGYAGDDVFGGDEHEVLALRPGSDDEADDEEMSDELGQDRYDEEEAAKGRRRIAKEKRAASKAVASPAAPKKAGGRLGTPDSSDEDDEQGEEDSDAESSSSRSESAAAQANGFGRNKHAYYSGNNLDAIESDSELDEETKRELEVREAKKMQALAREGMDDEDFGFPSATSREGARIILAGIEPNWKDKRTGFSSGSKEDQEKRRREFDNVAETAEQTLDKCAVEVATDSKYLRENMFAQLEKTSPETIALSGELPDIAEEYAEAEATLQQRLEGKHSKGSKEVDAAGHGLIHLHHQAINAYVTNLAFYFYLRSLSEYAEDPAKLRAHPVMERLLKFKKTLAALEDLGIGGKARISPHRRDIDGLALDNEDEDEEEVNDEEGMLMDDVLLEGGSDDSEELEDMDDDELADLLADEDQNGFMAATARNGASANNFEGREAFAGAGEGDAEAKTVSTSPAVNSKSKKDRKKKSKGKVKEVVAPAPLAALAAYDYSENDDFASILAASSIAKGKKRQRDALGSIPDEEAAHAFGEPTQLTAQEEAEKAARKRSLKFYTSQISAKEARKGAGQSKRDRLSGDADIPYRDKSASRDAVERARQAASGGSADSGMGAALDGSEWDAKDVADRSAVLGFAGAEGDFGEEADGGDNDAEGYYDLVTNRRRAAKRQKQEEYDAMREEIRNIYEPTLADGEHRAINRTIEKNKGLTPFRPKAVRNPRVKKRQRYDKAKKKLGSMQAVYKGGLGSLEGGYQGEKSGISSNVVKSRKFA</sequence>
<feature type="region of interest" description="Disordered" evidence="5">
    <location>
        <begin position="199"/>
        <end position="218"/>
    </location>
</feature>
<dbReference type="STRING" id="1037660.A0A066WL33"/>
<dbReference type="InParanoid" id="A0A066WL33"/>
<feature type="compositionally biased region" description="Gly residues" evidence="5">
    <location>
        <begin position="64"/>
        <end position="74"/>
    </location>
</feature>
<feature type="region of interest" description="Disordered" evidence="5">
    <location>
        <begin position="260"/>
        <end position="279"/>
    </location>
</feature>
<feature type="domain" description="Sas10 C-terminal" evidence="6">
    <location>
        <begin position="762"/>
        <end position="838"/>
    </location>
</feature>
<gene>
    <name evidence="7" type="ORF">K437DRAFT_290192</name>
</gene>
<feature type="compositionally biased region" description="Low complexity" evidence="5">
    <location>
        <begin position="169"/>
        <end position="182"/>
    </location>
</feature>
<feature type="compositionally biased region" description="Basic and acidic residues" evidence="5">
    <location>
        <begin position="633"/>
        <end position="669"/>
    </location>
</feature>
<dbReference type="HOGENOM" id="CLU_019106_0_0_1"/>
<feature type="region of interest" description="Disordered" evidence="5">
    <location>
        <begin position="64"/>
        <end position="192"/>
    </location>
</feature>
<keyword evidence="3" id="KW-0597">Phosphoprotein</keyword>
<dbReference type="OrthoDB" id="1924577at2759"/>
<dbReference type="InterPro" id="IPR018972">
    <property type="entry name" value="Sas10_C_dom"/>
</dbReference>
<evidence type="ECO:0000256" key="3">
    <source>
        <dbReference type="ARBA" id="ARBA00022553"/>
    </source>
</evidence>
<dbReference type="FunCoup" id="A0A066WL33">
    <property type="interactions" value="123"/>
</dbReference>
<dbReference type="InterPro" id="IPR007146">
    <property type="entry name" value="Sas10/Utp3/C1D"/>
</dbReference>
<feature type="compositionally biased region" description="Acidic residues" evidence="5">
    <location>
        <begin position="96"/>
        <end position="117"/>
    </location>
</feature>
<proteinExistence type="inferred from homology"/>
<comment type="caution">
    <text evidence="7">The sequence shown here is derived from an EMBL/GenBank/DDBJ whole genome shotgun (WGS) entry which is preliminary data.</text>
</comment>
<protein>
    <recommendedName>
        <fullName evidence="6">Sas10 C-terminal domain-containing protein</fullName>
    </recommendedName>
</protein>
<feature type="compositionally biased region" description="Low complexity" evidence="5">
    <location>
        <begin position="671"/>
        <end position="687"/>
    </location>
</feature>
<keyword evidence="8" id="KW-1185">Reference proteome</keyword>
<feature type="region of interest" description="Disordered" evidence="5">
    <location>
        <begin position="814"/>
        <end position="839"/>
    </location>
</feature>
<feature type="compositionally biased region" description="Low complexity" evidence="5">
    <location>
        <begin position="133"/>
        <end position="144"/>
    </location>
</feature>
<keyword evidence="4" id="KW-0539">Nucleus</keyword>
<feature type="region of interest" description="Disordered" evidence="5">
    <location>
        <begin position="515"/>
        <end position="547"/>
    </location>
</feature>
<feature type="compositionally biased region" description="Basic residues" evidence="5">
    <location>
        <begin position="534"/>
        <end position="545"/>
    </location>
</feature>
<accession>A0A066WL33</accession>